<sequence length="111" mass="11853">MRKGIIGGAGGMMTGKNERMLEERKMLLRIPVVTNAKEVVKRDQEVYVKVVSVKGQKLSWSMRDVDQDTGKDLLPIHNVRDNAPRANPAGGGGGVGGGSVKRLGLSGIVIT</sequence>
<dbReference type="Proteomes" id="UP000729402">
    <property type="component" value="Unassembled WGS sequence"/>
</dbReference>
<dbReference type="EMBL" id="JAAALK010000287">
    <property type="protein sequence ID" value="KAG8058759.1"/>
    <property type="molecule type" value="Genomic_DNA"/>
</dbReference>
<protein>
    <submittedName>
        <fullName evidence="2">Uncharacterized protein</fullName>
    </submittedName>
</protein>
<accession>A0A8J5VVY8</accession>
<keyword evidence="3" id="KW-1185">Reference proteome</keyword>
<reference evidence="2" key="2">
    <citation type="submission" date="2021-02" db="EMBL/GenBank/DDBJ databases">
        <authorList>
            <person name="Kimball J.A."/>
            <person name="Haas M.W."/>
            <person name="Macchietto M."/>
            <person name="Kono T."/>
            <person name="Duquette J."/>
            <person name="Shao M."/>
        </authorList>
    </citation>
    <scope>NUCLEOTIDE SEQUENCE</scope>
    <source>
        <tissue evidence="2">Fresh leaf tissue</tissue>
    </source>
</reference>
<feature type="compositionally biased region" description="Gly residues" evidence="1">
    <location>
        <begin position="89"/>
        <end position="98"/>
    </location>
</feature>
<gene>
    <name evidence="2" type="ORF">GUJ93_ZPchr0002g23751</name>
</gene>
<organism evidence="2 3">
    <name type="scientific">Zizania palustris</name>
    <name type="common">Northern wild rice</name>
    <dbReference type="NCBI Taxonomy" id="103762"/>
    <lineage>
        <taxon>Eukaryota</taxon>
        <taxon>Viridiplantae</taxon>
        <taxon>Streptophyta</taxon>
        <taxon>Embryophyta</taxon>
        <taxon>Tracheophyta</taxon>
        <taxon>Spermatophyta</taxon>
        <taxon>Magnoliopsida</taxon>
        <taxon>Liliopsida</taxon>
        <taxon>Poales</taxon>
        <taxon>Poaceae</taxon>
        <taxon>BOP clade</taxon>
        <taxon>Oryzoideae</taxon>
        <taxon>Oryzeae</taxon>
        <taxon>Zizaniinae</taxon>
        <taxon>Zizania</taxon>
    </lineage>
</organism>
<evidence type="ECO:0000313" key="2">
    <source>
        <dbReference type="EMBL" id="KAG8058759.1"/>
    </source>
</evidence>
<reference evidence="2" key="1">
    <citation type="journal article" date="2021" name="bioRxiv">
        <title>Whole Genome Assembly and Annotation of Northern Wild Rice, Zizania palustris L., Supports a Whole Genome Duplication in the Zizania Genus.</title>
        <authorList>
            <person name="Haas M."/>
            <person name="Kono T."/>
            <person name="Macchietto M."/>
            <person name="Millas R."/>
            <person name="McGilp L."/>
            <person name="Shao M."/>
            <person name="Duquette J."/>
            <person name="Hirsch C.N."/>
            <person name="Kimball J."/>
        </authorList>
    </citation>
    <scope>NUCLEOTIDE SEQUENCE</scope>
    <source>
        <tissue evidence="2">Fresh leaf tissue</tissue>
    </source>
</reference>
<evidence type="ECO:0000313" key="3">
    <source>
        <dbReference type="Proteomes" id="UP000729402"/>
    </source>
</evidence>
<evidence type="ECO:0000256" key="1">
    <source>
        <dbReference type="SAM" id="MobiDB-lite"/>
    </source>
</evidence>
<comment type="caution">
    <text evidence="2">The sequence shown here is derived from an EMBL/GenBank/DDBJ whole genome shotgun (WGS) entry which is preliminary data.</text>
</comment>
<dbReference type="OrthoDB" id="1713720at2759"/>
<dbReference type="AlphaFoldDB" id="A0A8J5VVY8"/>
<proteinExistence type="predicted"/>
<feature type="region of interest" description="Disordered" evidence="1">
    <location>
        <begin position="72"/>
        <end position="98"/>
    </location>
</feature>
<name>A0A8J5VVY8_ZIZPA</name>